<proteinExistence type="predicted"/>
<dbReference type="Gene3D" id="3.90.70.10">
    <property type="entry name" value="Cysteine proteinases"/>
    <property type="match status" value="1"/>
</dbReference>
<name>A0A7W7SK49_9ACTN</name>
<accession>A0A7W7SK49</accession>
<dbReference type="AlphaFoldDB" id="A0A7W7SK49"/>
<gene>
    <name evidence="1" type="ORF">F4556_006903</name>
</gene>
<reference evidence="1 2" key="1">
    <citation type="submission" date="2020-08" db="EMBL/GenBank/DDBJ databases">
        <title>Sequencing the genomes of 1000 actinobacteria strains.</title>
        <authorList>
            <person name="Klenk H.-P."/>
        </authorList>
    </citation>
    <scope>NUCLEOTIDE SEQUENCE [LARGE SCALE GENOMIC DNA]</scope>
    <source>
        <strain evidence="1 2">DSM 44786</strain>
    </source>
</reference>
<evidence type="ECO:0000313" key="2">
    <source>
        <dbReference type="Proteomes" id="UP000573327"/>
    </source>
</evidence>
<dbReference type="EMBL" id="JACHJR010000001">
    <property type="protein sequence ID" value="MBB4951368.1"/>
    <property type="molecule type" value="Genomic_DNA"/>
</dbReference>
<comment type="caution">
    <text evidence="1">The sequence shown here is derived from an EMBL/GenBank/DDBJ whole genome shotgun (WGS) entry which is preliminary data.</text>
</comment>
<organism evidence="1 2">
    <name type="scientific">Kitasatospora gansuensis</name>
    <dbReference type="NCBI Taxonomy" id="258050"/>
    <lineage>
        <taxon>Bacteria</taxon>
        <taxon>Bacillati</taxon>
        <taxon>Actinomycetota</taxon>
        <taxon>Actinomycetes</taxon>
        <taxon>Kitasatosporales</taxon>
        <taxon>Streptomycetaceae</taxon>
        <taxon>Kitasatospora</taxon>
    </lineage>
</organism>
<evidence type="ECO:0000313" key="1">
    <source>
        <dbReference type="EMBL" id="MBB4951368.1"/>
    </source>
</evidence>
<dbReference type="Proteomes" id="UP000573327">
    <property type="component" value="Unassembled WGS sequence"/>
</dbReference>
<keyword evidence="2" id="KW-1185">Reference proteome</keyword>
<sequence>MLGYVGSGPYCFTNSLAMMLGQEAPSTAVIETLTGSPFGAQLIAGALPLFDPYGWHPELGLDAAIAQLGWSCERSDGGTSAEALERLRTACSRGPVLVGPVDMGLLLHQPGTPNADGGDHYVVVIAVDEDTVELHDPHGHPYATLPTQAFLAAWEAKSISYIDAPYVLRTGFVRQRRITPVDALRQSLPSAERWLAGRDDLPMPPGSLSGAAAVETLADLVDQGLPPGIRMLLTAFGVRVGARRLNDAAMCLEELGLSHAASVAQRQARLLGSLQYPLVHGDDRTAAAQLRQLAPTYGQLHAAIRAGGRAPGVR</sequence>
<dbReference type="RefSeq" id="WP_184923267.1">
    <property type="nucleotide sequence ID" value="NZ_JACHJR010000001.1"/>
</dbReference>
<protein>
    <submittedName>
        <fullName evidence="1">Putative double-glycine peptidase</fullName>
    </submittedName>
</protein>